<evidence type="ECO:0000256" key="2">
    <source>
        <dbReference type="RuleBase" id="RU369065"/>
    </source>
</evidence>
<dbReference type="GO" id="GO:0009611">
    <property type="term" value="P:response to wounding"/>
    <property type="evidence" value="ECO:0007669"/>
    <property type="project" value="UniProtKB-UniRule"/>
</dbReference>
<dbReference type="InterPro" id="IPR040390">
    <property type="entry name" value="TIFY/JAZ"/>
</dbReference>
<gene>
    <name evidence="5" type="ORF">CDL12_18940</name>
</gene>
<name>A0A2G9GT72_9LAMI</name>
<dbReference type="GO" id="GO:2000022">
    <property type="term" value="P:regulation of jasmonic acid mediated signaling pathway"/>
    <property type="evidence" value="ECO:0007669"/>
    <property type="project" value="UniProtKB-UniRule"/>
</dbReference>
<comment type="caution">
    <text evidence="5">The sequence shown here is derived from an EMBL/GenBank/DDBJ whole genome shotgun (WGS) entry which is preliminary data.</text>
</comment>
<evidence type="ECO:0000313" key="6">
    <source>
        <dbReference type="Proteomes" id="UP000231279"/>
    </source>
</evidence>
<dbReference type="STRING" id="429701.A0A2G9GT72"/>
<dbReference type="PANTHER" id="PTHR33077">
    <property type="entry name" value="PROTEIN TIFY 4A-RELATED-RELATED"/>
    <property type="match status" value="1"/>
</dbReference>
<feature type="compositionally biased region" description="Basic and acidic residues" evidence="3">
    <location>
        <begin position="190"/>
        <end position="202"/>
    </location>
</feature>
<dbReference type="InterPro" id="IPR010399">
    <property type="entry name" value="Tify_dom"/>
</dbReference>
<feature type="compositionally biased region" description="Polar residues" evidence="3">
    <location>
        <begin position="174"/>
        <end position="189"/>
    </location>
</feature>
<dbReference type="EMBL" id="NKXS01003796">
    <property type="protein sequence ID" value="PIN08479.1"/>
    <property type="molecule type" value="Genomic_DNA"/>
</dbReference>
<feature type="compositionally biased region" description="Basic and acidic residues" evidence="3">
    <location>
        <begin position="216"/>
        <end position="226"/>
    </location>
</feature>
<dbReference type="Proteomes" id="UP000231279">
    <property type="component" value="Unassembled WGS sequence"/>
</dbReference>
<comment type="function">
    <text evidence="2">Repressor of jasmonate responses.</text>
</comment>
<comment type="subcellular location">
    <subcellularLocation>
        <location evidence="2">Nucleus</location>
    </subcellularLocation>
</comment>
<evidence type="ECO:0000313" key="5">
    <source>
        <dbReference type="EMBL" id="PIN08479.1"/>
    </source>
</evidence>
<proteinExistence type="inferred from homology"/>
<protein>
    <recommendedName>
        <fullName evidence="2">Protein TIFY</fullName>
    </recommendedName>
    <alternativeName>
        <fullName evidence="2">Jasmonate ZIM domain-containing protein</fullName>
    </alternativeName>
</protein>
<dbReference type="Pfam" id="PF09425">
    <property type="entry name" value="Jas_motif"/>
    <property type="match status" value="1"/>
</dbReference>
<dbReference type="Pfam" id="PF06200">
    <property type="entry name" value="tify"/>
    <property type="match status" value="1"/>
</dbReference>
<keyword evidence="2" id="KW-0539">Nucleus</keyword>
<feature type="compositionally biased region" description="Basic and acidic residues" evidence="3">
    <location>
        <begin position="243"/>
        <end position="252"/>
    </location>
</feature>
<dbReference type="PANTHER" id="PTHR33077:SF52">
    <property type="entry name" value="PROTEIN TIFY 11D"/>
    <property type="match status" value="1"/>
</dbReference>
<dbReference type="PROSITE" id="PS51320">
    <property type="entry name" value="TIFY"/>
    <property type="match status" value="1"/>
</dbReference>
<feature type="region of interest" description="Disordered" evidence="3">
    <location>
        <begin position="85"/>
        <end position="105"/>
    </location>
</feature>
<evidence type="ECO:0000256" key="3">
    <source>
        <dbReference type="SAM" id="MobiDB-lite"/>
    </source>
</evidence>
<feature type="compositionally biased region" description="Polar residues" evidence="3">
    <location>
        <begin position="233"/>
        <end position="242"/>
    </location>
</feature>
<feature type="compositionally biased region" description="Polar residues" evidence="3">
    <location>
        <begin position="91"/>
        <end position="105"/>
    </location>
</feature>
<dbReference type="InterPro" id="IPR018467">
    <property type="entry name" value="CCT_CS"/>
</dbReference>
<feature type="region of interest" description="Disordered" evidence="3">
    <location>
        <begin position="147"/>
        <end position="252"/>
    </location>
</feature>
<comment type="domain">
    <text evidence="2">The jas domain is required for interaction with COI1.</text>
</comment>
<accession>A0A2G9GT72</accession>
<keyword evidence="2" id="KW-1184">Jasmonic acid signaling pathway</keyword>
<evidence type="ECO:0000259" key="4">
    <source>
        <dbReference type="PROSITE" id="PS51320"/>
    </source>
</evidence>
<keyword evidence="6" id="KW-1185">Reference proteome</keyword>
<dbReference type="OrthoDB" id="1937734at2759"/>
<organism evidence="5 6">
    <name type="scientific">Handroanthus impetiginosus</name>
    <dbReference type="NCBI Taxonomy" id="429701"/>
    <lineage>
        <taxon>Eukaryota</taxon>
        <taxon>Viridiplantae</taxon>
        <taxon>Streptophyta</taxon>
        <taxon>Embryophyta</taxon>
        <taxon>Tracheophyta</taxon>
        <taxon>Spermatophyta</taxon>
        <taxon>Magnoliopsida</taxon>
        <taxon>eudicotyledons</taxon>
        <taxon>Gunneridae</taxon>
        <taxon>Pentapetalae</taxon>
        <taxon>asterids</taxon>
        <taxon>lamiids</taxon>
        <taxon>Lamiales</taxon>
        <taxon>Bignoniaceae</taxon>
        <taxon>Crescentiina</taxon>
        <taxon>Tabebuia alliance</taxon>
        <taxon>Handroanthus</taxon>
    </lineage>
</organism>
<dbReference type="GO" id="GO:0005634">
    <property type="term" value="C:nucleus"/>
    <property type="evidence" value="ECO:0007669"/>
    <property type="project" value="UniProtKB-SubCell"/>
</dbReference>
<reference evidence="6" key="1">
    <citation type="journal article" date="2018" name="Gigascience">
        <title>Genome assembly of the Pink Ipe (Handroanthus impetiginosus, Bignoniaceae), a highly valued, ecologically keystone Neotropical timber forest tree.</title>
        <authorList>
            <person name="Silva-Junior O.B."/>
            <person name="Grattapaglia D."/>
            <person name="Novaes E."/>
            <person name="Collevatti R.G."/>
        </authorList>
    </citation>
    <scope>NUCLEOTIDE SEQUENCE [LARGE SCALE GENOMIC DNA]</scope>
    <source>
        <strain evidence="6">cv. UFG-1</strain>
    </source>
</reference>
<feature type="domain" description="Tify" evidence="4">
    <location>
        <begin position="101"/>
        <end position="136"/>
    </location>
</feature>
<dbReference type="AlphaFoldDB" id="A0A2G9GT72"/>
<dbReference type="GO" id="GO:0031347">
    <property type="term" value="P:regulation of defense response"/>
    <property type="evidence" value="ECO:0007669"/>
    <property type="project" value="UniProtKB-UniRule"/>
</dbReference>
<sequence>MSDSRNFCDAEKPRKPPEKSHFMQTCNLLSRYIKEKGSLKDLNLEIGGRVGSFEAIVKPGSSSHYVSSASKGKSALDSSINRLEEEGASFKPTSKEGTTTADSKTSPLTIFYSGRVLVFNDYPAEKAKELVAFAKKGSSQMSYGIWSNTLQGKPSPPAPASAASAQEGLPPRPQASTSANGVGISSNTCKEGRNSKAEEKANCSDLPIARRSSLHRFLEKRKDRAGARGPYQVQEQLPSSSSKGDEQLELKL</sequence>
<comment type="similarity">
    <text evidence="1 2">Belongs to the TIFY/JAZ family.</text>
</comment>
<evidence type="ECO:0000256" key="1">
    <source>
        <dbReference type="ARBA" id="ARBA00008614"/>
    </source>
</evidence>
<dbReference type="SMART" id="SM00979">
    <property type="entry name" value="TIFY"/>
    <property type="match status" value="1"/>
</dbReference>
<feature type="region of interest" description="Disordered" evidence="3">
    <location>
        <begin position="1"/>
        <end position="21"/>
    </location>
</feature>